<dbReference type="EMBL" id="BQNB010019053">
    <property type="protein sequence ID" value="GJT81107.1"/>
    <property type="molecule type" value="Genomic_DNA"/>
</dbReference>
<sequence>MKLHLVLPPWQSVTDWYPGKFREYQRTEEEEEERRRELARIMAEHGKAKGDEGSREDDSDLESTGSNTPPDLEMDDVDSDDGN</sequence>
<feature type="compositionally biased region" description="Basic and acidic residues" evidence="1">
    <location>
        <begin position="25"/>
        <end position="53"/>
    </location>
</feature>
<gene>
    <name evidence="2" type="ORF">Tco_1055449</name>
</gene>
<accession>A0ABQ5GZP5</accession>
<keyword evidence="3" id="KW-1185">Reference proteome</keyword>
<protein>
    <submittedName>
        <fullName evidence="2">Uncharacterized protein</fullName>
    </submittedName>
</protein>
<reference evidence="2" key="1">
    <citation type="journal article" date="2022" name="Int. J. Mol. Sci.">
        <title>Draft Genome of Tanacetum Coccineum: Genomic Comparison of Closely Related Tanacetum-Family Plants.</title>
        <authorList>
            <person name="Yamashiro T."/>
            <person name="Shiraishi A."/>
            <person name="Nakayama K."/>
            <person name="Satake H."/>
        </authorList>
    </citation>
    <scope>NUCLEOTIDE SEQUENCE</scope>
</reference>
<name>A0ABQ5GZP5_9ASTR</name>
<evidence type="ECO:0000313" key="2">
    <source>
        <dbReference type="EMBL" id="GJT81107.1"/>
    </source>
</evidence>
<reference evidence="2" key="2">
    <citation type="submission" date="2022-01" db="EMBL/GenBank/DDBJ databases">
        <authorList>
            <person name="Yamashiro T."/>
            <person name="Shiraishi A."/>
            <person name="Satake H."/>
            <person name="Nakayama K."/>
        </authorList>
    </citation>
    <scope>NUCLEOTIDE SEQUENCE</scope>
</reference>
<dbReference type="Proteomes" id="UP001151760">
    <property type="component" value="Unassembled WGS sequence"/>
</dbReference>
<evidence type="ECO:0000313" key="3">
    <source>
        <dbReference type="Proteomes" id="UP001151760"/>
    </source>
</evidence>
<evidence type="ECO:0000256" key="1">
    <source>
        <dbReference type="SAM" id="MobiDB-lite"/>
    </source>
</evidence>
<feature type="compositionally biased region" description="Acidic residues" evidence="1">
    <location>
        <begin position="72"/>
        <end position="83"/>
    </location>
</feature>
<feature type="region of interest" description="Disordered" evidence="1">
    <location>
        <begin position="25"/>
        <end position="83"/>
    </location>
</feature>
<comment type="caution">
    <text evidence="2">The sequence shown here is derived from an EMBL/GenBank/DDBJ whole genome shotgun (WGS) entry which is preliminary data.</text>
</comment>
<proteinExistence type="predicted"/>
<organism evidence="2 3">
    <name type="scientific">Tanacetum coccineum</name>
    <dbReference type="NCBI Taxonomy" id="301880"/>
    <lineage>
        <taxon>Eukaryota</taxon>
        <taxon>Viridiplantae</taxon>
        <taxon>Streptophyta</taxon>
        <taxon>Embryophyta</taxon>
        <taxon>Tracheophyta</taxon>
        <taxon>Spermatophyta</taxon>
        <taxon>Magnoliopsida</taxon>
        <taxon>eudicotyledons</taxon>
        <taxon>Gunneridae</taxon>
        <taxon>Pentapetalae</taxon>
        <taxon>asterids</taxon>
        <taxon>campanulids</taxon>
        <taxon>Asterales</taxon>
        <taxon>Asteraceae</taxon>
        <taxon>Asteroideae</taxon>
        <taxon>Anthemideae</taxon>
        <taxon>Anthemidinae</taxon>
        <taxon>Tanacetum</taxon>
    </lineage>
</organism>